<dbReference type="Proteomes" id="UP000007946">
    <property type="component" value="Chromosome"/>
</dbReference>
<sequence>MTSMQVKFDVVSSRNLEDLQSLIETISSHYQLIHLDLVDFNKAIY</sequence>
<name>F5X1X7_STRPX</name>
<proteinExistence type="predicted"/>
<evidence type="ECO:0000313" key="1">
    <source>
        <dbReference type="EMBL" id="BAK30286.1"/>
    </source>
</evidence>
<reference evidence="1 2" key="1">
    <citation type="journal article" date="2011" name="PLoS ONE">
        <title>Sequencing and comparative genome analysis of two pathogenic Streptococcus gallolyticus subspecies: genome plasticity, adaptation and virulence.</title>
        <authorList>
            <person name="Lin I.-H."/>
            <person name="Liu T.-T."/>
            <person name="Teng Y.-T."/>
            <person name="Wu H.-L."/>
            <person name="Liu Y.-M."/>
            <person name="Wu K.-M."/>
            <person name="Chang C.-H."/>
            <person name="Hsu M.-T."/>
        </authorList>
    </citation>
    <scope>NUCLEOTIDE SEQUENCE [LARGE SCALE GENOMIC DNA]</scope>
    <source>
        <strain evidence="2">ATCC 43144 / JCM 5346 / CDC 1723-81</strain>
    </source>
</reference>
<dbReference type="HOGENOM" id="CLU_3205950_0_0_9"/>
<dbReference type="STRING" id="981540.SGPB_1233"/>
<gene>
    <name evidence="1" type="ordered locus">SGPB_1233</name>
</gene>
<protein>
    <submittedName>
        <fullName evidence="1">Uncharacterized protein</fullName>
    </submittedName>
</protein>
<accession>F5X1X7</accession>
<dbReference type="AlphaFoldDB" id="F5X1X7"/>
<evidence type="ECO:0000313" key="2">
    <source>
        <dbReference type="Proteomes" id="UP000007946"/>
    </source>
</evidence>
<dbReference type="EMBL" id="AP012054">
    <property type="protein sequence ID" value="BAK30286.1"/>
    <property type="molecule type" value="Genomic_DNA"/>
</dbReference>
<keyword evidence="2" id="KW-1185">Reference proteome</keyword>
<organism evidence="1 2">
    <name type="scientific">Streptococcus pasteurianus (strain ATCC 43144 / JCM 5346 / CCUG 46074 / CDC 1723-81)</name>
    <dbReference type="NCBI Taxonomy" id="981540"/>
    <lineage>
        <taxon>Bacteria</taxon>
        <taxon>Bacillati</taxon>
        <taxon>Bacillota</taxon>
        <taxon>Bacilli</taxon>
        <taxon>Lactobacillales</taxon>
        <taxon>Streptococcaceae</taxon>
        <taxon>Streptococcus</taxon>
    </lineage>
</organism>
<dbReference type="RefSeq" id="WP_013851987.1">
    <property type="nucleotide sequence ID" value="NC_015600.1"/>
</dbReference>
<dbReference type="KEGG" id="stb:SGPB_1233"/>